<dbReference type="PROSITE" id="PS50186">
    <property type="entry name" value="DEP"/>
    <property type="match status" value="1"/>
</dbReference>
<dbReference type="Proteomes" id="UP000218209">
    <property type="component" value="Unassembled WGS sequence"/>
</dbReference>
<keyword evidence="3" id="KW-0808">Transferase</keyword>
<evidence type="ECO:0000259" key="11">
    <source>
        <dbReference type="PROSITE" id="PS50011"/>
    </source>
</evidence>
<evidence type="ECO:0000256" key="5">
    <source>
        <dbReference type="ARBA" id="ARBA00022777"/>
    </source>
</evidence>
<dbReference type="OrthoDB" id="193931at2759"/>
<dbReference type="InterPro" id="IPR000591">
    <property type="entry name" value="DEP_dom"/>
</dbReference>
<keyword evidence="4 8" id="KW-0547">Nucleotide-binding</keyword>
<gene>
    <name evidence="13" type="ORF">BU14_0738s0012</name>
</gene>
<feature type="compositionally biased region" description="Low complexity" evidence="10">
    <location>
        <begin position="582"/>
        <end position="596"/>
    </location>
</feature>
<dbReference type="SMART" id="SM00049">
    <property type="entry name" value="DEP"/>
    <property type="match status" value="1"/>
</dbReference>
<evidence type="ECO:0000256" key="7">
    <source>
        <dbReference type="PIRSR" id="PIRSR630616-1"/>
    </source>
</evidence>
<comment type="subcellular location">
    <subcellularLocation>
        <location evidence="1">Plastid</location>
    </subcellularLocation>
</comment>
<evidence type="ECO:0000256" key="2">
    <source>
        <dbReference type="ARBA" id="ARBA00022527"/>
    </source>
</evidence>
<feature type="region of interest" description="Disordered" evidence="10">
    <location>
        <begin position="264"/>
        <end position="413"/>
    </location>
</feature>
<dbReference type="PANTHER" id="PTHR24350">
    <property type="entry name" value="SERINE/THREONINE-PROTEIN KINASE IAL-RELATED"/>
    <property type="match status" value="1"/>
</dbReference>
<sequence length="1050" mass="113648">MDTGVVVAVKVMDKHQLRLNNMSPQVKREIAVLTVLRHPNIVAGYEVLTSRARIFVVMEYVDGGELFTLLARHRRLDEPTVKYLFYQLLDGLHYCHQRGVYHRDLKLENLLLDREGRLKIADFGLSFVKAAAATADDLLHTVVGSDDFLSPEVVRRLPYHGDKIDAWSSGIVLYVLLAGFLPFRAAGNQSLAEAITGGMLSFPDHFSGDAIDVIRRLLANDPERRPAVGVLRRHRWFADVPGTEAYAIATSSVPAARQLSMSALSHADDDASAGSPHPPMPTPTVSQLAVPPSLSRQETFGPPPELPSLPSVVTRPGSEMASPRQRQPELNIMDAGDRTQRHHDDPLQLAVPDRVGPQRAAARSGVPRTPPSASGVGDRGISPRAVAASTGALPPSSPRRAHRGARPTSDTSLFDASVLNRALPDVAPAAPSVAIPAPARSSNSMPSHRSTGSESPTSSSVADVGRGFGVSSSAGHLPSGPHPVEADPPAAAPAPPRLSMGLDDRALLSGVRDVRLGSDSGVFDEGADESEGDSELEEESPVSSNSDVSTDALLHKISVSTNSSSNAGAVWRRFKRPPQRDSAAPSSSGAPRSYGAEGSSARGGGKAGFFPSDSRRTTASSDDRESHRSFMSLAIRNIADFARVYEAMRDKRSGVPVADRRYRLKTYPRTFVGSEAVSWMVKNLHLSHSAAMELGQDMVNAGVFHHVCHAHNFKDEYLFYRWEEDEQRDLRVLNAAVAWTGAPCAEPVHLSVALLTQLATVMRKHQPLRTDSEHTRQSAGEVDLDTLEMSEEWRAYLRASSELQSVSLSSLRGRNERLAFFVNVYNVLALHAAVSRRGVPVAARARRQFFRRLFFDIGTTTWSLDDIHHGVLRANAASPVRVGWRAQFPASDRRYRLALPYSEPLTHFVLSLGVRDMSPPIRTLTAASVAEGSVLSTAAASFLTSTVSVSVAQRRVTLPRVFLQYPSDFDRPEAALLSWVAKMLTPPPGSTPPPSGLPALPESPEASKQSLLAAQIRSLLRGSGLTPQVAYQAQEGGDKETMALAPVFIL</sequence>
<dbReference type="GO" id="GO:0004674">
    <property type="term" value="F:protein serine/threonine kinase activity"/>
    <property type="evidence" value="ECO:0007669"/>
    <property type="project" value="UniProtKB-KW"/>
</dbReference>
<dbReference type="SUPFAM" id="SSF56112">
    <property type="entry name" value="Protein kinase-like (PK-like)"/>
    <property type="match status" value="1"/>
</dbReference>
<dbReference type="Gene3D" id="1.10.510.10">
    <property type="entry name" value="Transferase(Phosphotransferase) domain 1"/>
    <property type="match status" value="1"/>
</dbReference>
<keyword evidence="2" id="KW-0723">Serine/threonine-protein kinase</keyword>
<name>A0A1X6NPT4_PORUM</name>
<dbReference type="InterPro" id="IPR008271">
    <property type="entry name" value="Ser/Thr_kinase_AS"/>
</dbReference>
<dbReference type="GO" id="GO:0005524">
    <property type="term" value="F:ATP binding"/>
    <property type="evidence" value="ECO:0007669"/>
    <property type="project" value="UniProtKB-KW"/>
</dbReference>
<evidence type="ECO:0000256" key="10">
    <source>
        <dbReference type="SAM" id="MobiDB-lite"/>
    </source>
</evidence>
<accession>A0A1X6NPT4</accession>
<evidence type="ECO:0000313" key="14">
    <source>
        <dbReference type="Proteomes" id="UP000218209"/>
    </source>
</evidence>
<dbReference type="Pfam" id="PF04784">
    <property type="entry name" value="DUF547"/>
    <property type="match status" value="1"/>
</dbReference>
<feature type="domain" description="DEP" evidence="12">
    <location>
        <begin position="651"/>
        <end position="724"/>
    </location>
</feature>
<feature type="domain" description="Protein kinase" evidence="11">
    <location>
        <begin position="1"/>
        <end position="237"/>
    </location>
</feature>
<dbReference type="InterPro" id="IPR000719">
    <property type="entry name" value="Prot_kinase_dom"/>
</dbReference>
<dbReference type="Gene3D" id="1.10.10.10">
    <property type="entry name" value="Winged helix-like DNA-binding domain superfamily/Winged helix DNA-binding domain"/>
    <property type="match status" value="1"/>
</dbReference>
<feature type="compositionally biased region" description="Basic and acidic residues" evidence="10">
    <location>
        <begin position="335"/>
        <end position="346"/>
    </location>
</feature>
<feature type="binding site" evidence="8">
    <location>
        <position position="10"/>
    </location>
    <ligand>
        <name>ATP</name>
        <dbReference type="ChEBI" id="CHEBI:30616"/>
    </ligand>
</feature>
<evidence type="ECO:0000259" key="12">
    <source>
        <dbReference type="PROSITE" id="PS50186"/>
    </source>
</evidence>
<evidence type="ECO:0000256" key="3">
    <source>
        <dbReference type="ARBA" id="ARBA00022679"/>
    </source>
</evidence>
<proteinExistence type="predicted"/>
<dbReference type="InterPro" id="IPR030616">
    <property type="entry name" value="Aur-like"/>
</dbReference>
<dbReference type="GO" id="GO:0009536">
    <property type="term" value="C:plastid"/>
    <property type="evidence" value="ECO:0007669"/>
    <property type="project" value="UniProtKB-SubCell"/>
</dbReference>
<feature type="compositionally biased region" description="Low complexity" evidence="10">
    <location>
        <begin position="447"/>
        <end position="460"/>
    </location>
</feature>
<keyword evidence="5" id="KW-0418">Kinase</keyword>
<dbReference type="FunFam" id="1.10.510.10:FF:000571">
    <property type="entry name" value="Maternal embryonic leucine zipper kinase"/>
    <property type="match status" value="1"/>
</dbReference>
<organism evidence="13 14">
    <name type="scientific">Porphyra umbilicalis</name>
    <name type="common">Purple laver</name>
    <name type="synonym">Red alga</name>
    <dbReference type="NCBI Taxonomy" id="2786"/>
    <lineage>
        <taxon>Eukaryota</taxon>
        <taxon>Rhodophyta</taxon>
        <taxon>Bangiophyceae</taxon>
        <taxon>Bangiales</taxon>
        <taxon>Bangiaceae</taxon>
        <taxon>Porphyra</taxon>
    </lineage>
</organism>
<reference evidence="13 14" key="1">
    <citation type="submission" date="2017-03" db="EMBL/GenBank/DDBJ databases">
        <title>WGS assembly of Porphyra umbilicalis.</title>
        <authorList>
            <person name="Brawley S.H."/>
            <person name="Blouin N.A."/>
            <person name="Ficko-Blean E."/>
            <person name="Wheeler G.L."/>
            <person name="Lohr M."/>
            <person name="Goodson H.V."/>
            <person name="Jenkins J.W."/>
            <person name="Blaby-Haas C.E."/>
            <person name="Helliwell K.E."/>
            <person name="Chan C."/>
            <person name="Marriage T."/>
            <person name="Bhattacharya D."/>
            <person name="Klein A.S."/>
            <person name="Badis Y."/>
            <person name="Brodie J."/>
            <person name="Cao Y."/>
            <person name="Collen J."/>
            <person name="Dittami S.M."/>
            <person name="Gachon C.M."/>
            <person name="Green B.R."/>
            <person name="Karpowicz S."/>
            <person name="Kim J.W."/>
            <person name="Kudahl U."/>
            <person name="Lin S."/>
            <person name="Michel G."/>
            <person name="Mittag M."/>
            <person name="Olson B.J."/>
            <person name="Pangilinan J."/>
            <person name="Peng Y."/>
            <person name="Qiu H."/>
            <person name="Shu S."/>
            <person name="Singer J.T."/>
            <person name="Smith A.G."/>
            <person name="Sprecher B.N."/>
            <person name="Wagner V."/>
            <person name="Wang W."/>
            <person name="Wang Z.-Y."/>
            <person name="Yan J."/>
            <person name="Yarish C."/>
            <person name="Zoeuner-Riek S."/>
            <person name="Zhuang Y."/>
            <person name="Zou Y."/>
            <person name="Lindquist E.A."/>
            <person name="Grimwood J."/>
            <person name="Barry K."/>
            <person name="Rokhsar D.S."/>
            <person name="Schmutz J."/>
            <person name="Stiller J.W."/>
            <person name="Grossman A.R."/>
            <person name="Prochnik S.E."/>
        </authorList>
    </citation>
    <scope>NUCLEOTIDE SEQUENCE [LARGE SCALE GENOMIC DNA]</scope>
    <source>
        <strain evidence="13">4086291</strain>
    </source>
</reference>
<dbReference type="Pfam" id="PF00069">
    <property type="entry name" value="Pkinase"/>
    <property type="match status" value="1"/>
</dbReference>
<dbReference type="InterPro" id="IPR011009">
    <property type="entry name" value="Kinase-like_dom_sf"/>
</dbReference>
<keyword evidence="6 8" id="KW-0067">ATP-binding</keyword>
<dbReference type="GO" id="GO:0035556">
    <property type="term" value="P:intracellular signal transduction"/>
    <property type="evidence" value="ECO:0007669"/>
    <property type="project" value="InterPro"/>
</dbReference>
<dbReference type="EMBL" id="KV919247">
    <property type="protein sequence ID" value="OSX70506.1"/>
    <property type="molecule type" value="Genomic_DNA"/>
</dbReference>
<evidence type="ECO:0000313" key="13">
    <source>
        <dbReference type="EMBL" id="OSX70506.1"/>
    </source>
</evidence>
<dbReference type="AlphaFoldDB" id="A0A1X6NPT4"/>
<feature type="binding site" evidence="8">
    <location>
        <position position="122"/>
    </location>
    <ligand>
        <name>ATP</name>
        <dbReference type="ChEBI" id="CHEBI:30616"/>
    </ligand>
</feature>
<dbReference type="PROSITE" id="PS50011">
    <property type="entry name" value="PROTEIN_KINASE_DOM"/>
    <property type="match status" value="1"/>
</dbReference>
<dbReference type="SUPFAM" id="SSF46785">
    <property type="entry name" value="Winged helix' DNA-binding domain"/>
    <property type="match status" value="1"/>
</dbReference>
<dbReference type="SMART" id="SM00220">
    <property type="entry name" value="S_TKc"/>
    <property type="match status" value="1"/>
</dbReference>
<feature type="cross-link" description="Glycyl lysine isopeptide (Lys-Gly) (interchain with G-Cter in SUMO2)" evidence="9">
    <location>
        <position position="106"/>
    </location>
</feature>
<evidence type="ECO:0000256" key="8">
    <source>
        <dbReference type="PIRSR" id="PIRSR630616-2"/>
    </source>
</evidence>
<feature type="compositionally biased region" description="Basic and acidic residues" evidence="10">
    <location>
        <begin position="613"/>
        <end position="626"/>
    </location>
</feature>
<feature type="region of interest" description="Disordered" evidence="10">
    <location>
        <begin position="431"/>
        <end position="504"/>
    </location>
</feature>
<keyword evidence="14" id="KW-1185">Reference proteome</keyword>
<feature type="active site" description="Proton acceptor" evidence="7">
    <location>
        <position position="104"/>
    </location>
</feature>
<dbReference type="InterPro" id="IPR036388">
    <property type="entry name" value="WH-like_DNA-bd_sf"/>
</dbReference>
<feature type="compositionally biased region" description="Acidic residues" evidence="10">
    <location>
        <begin position="525"/>
        <end position="540"/>
    </location>
</feature>
<dbReference type="Pfam" id="PF00610">
    <property type="entry name" value="DEP"/>
    <property type="match status" value="1"/>
</dbReference>
<protein>
    <submittedName>
        <fullName evidence="13">Uncharacterized protein</fullName>
    </submittedName>
</protein>
<feature type="region of interest" description="Disordered" evidence="10">
    <location>
        <begin position="516"/>
        <end position="548"/>
    </location>
</feature>
<dbReference type="PROSITE" id="PS00108">
    <property type="entry name" value="PROTEIN_KINASE_ST"/>
    <property type="match status" value="1"/>
</dbReference>
<evidence type="ECO:0000256" key="1">
    <source>
        <dbReference type="ARBA" id="ARBA00004474"/>
    </source>
</evidence>
<evidence type="ECO:0000256" key="9">
    <source>
        <dbReference type="PIRSR" id="PIRSR630616-3"/>
    </source>
</evidence>
<evidence type="ECO:0000256" key="6">
    <source>
        <dbReference type="ARBA" id="ARBA00022840"/>
    </source>
</evidence>
<dbReference type="CDD" id="cd04371">
    <property type="entry name" value="DEP"/>
    <property type="match status" value="1"/>
</dbReference>
<feature type="binding site" evidence="8">
    <location>
        <begin position="108"/>
        <end position="109"/>
    </location>
    <ligand>
        <name>ATP</name>
        <dbReference type="ChEBI" id="CHEBI:30616"/>
    </ligand>
</feature>
<dbReference type="InterPro" id="IPR036390">
    <property type="entry name" value="WH_DNA-bd_sf"/>
</dbReference>
<feature type="region of interest" description="Disordered" evidence="10">
    <location>
        <begin position="569"/>
        <end position="626"/>
    </location>
</feature>
<evidence type="ECO:0000256" key="4">
    <source>
        <dbReference type="ARBA" id="ARBA00022741"/>
    </source>
</evidence>
<dbReference type="InterPro" id="IPR006869">
    <property type="entry name" value="DUF547"/>
</dbReference>